<organism evidence="2 3">
    <name type="scientific">Allosphingosinicella deserti</name>
    <dbReference type="NCBI Taxonomy" id="2116704"/>
    <lineage>
        <taxon>Bacteria</taxon>
        <taxon>Pseudomonadati</taxon>
        <taxon>Pseudomonadota</taxon>
        <taxon>Alphaproteobacteria</taxon>
        <taxon>Sphingomonadales</taxon>
        <taxon>Sphingomonadaceae</taxon>
        <taxon>Allosphingosinicella</taxon>
    </lineage>
</organism>
<accession>A0A2P7QYR0</accession>
<gene>
    <name evidence="2" type="ORF">C7I55_01555</name>
</gene>
<keyword evidence="3" id="KW-1185">Reference proteome</keyword>
<evidence type="ECO:0000313" key="3">
    <source>
        <dbReference type="Proteomes" id="UP000241167"/>
    </source>
</evidence>
<evidence type="ECO:0000313" key="2">
    <source>
        <dbReference type="EMBL" id="PSJ43100.1"/>
    </source>
</evidence>
<reference evidence="2 3" key="1">
    <citation type="submission" date="2018-03" db="EMBL/GenBank/DDBJ databases">
        <title>The draft genome of Sphingosinicella sp. GL-C-18.</title>
        <authorList>
            <person name="Liu L."/>
            <person name="Li L."/>
            <person name="Liang L."/>
            <person name="Zhang X."/>
            <person name="Wang T."/>
        </authorList>
    </citation>
    <scope>NUCLEOTIDE SEQUENCE [LARGE SCALE GENOMIC DNA]</scope>
    <source>
        <strain evidence="2 3">GL-C-18</strain>
    </source>
</reference>
<dbReference type="Proteomes" id="UP000241167">
    <property type="component" value="Unassembled WGS sequence"/>
</dbReference>
<sequence>MLPASGEERMIIRYAVSIALAACLPAVAAPPGPSQNLVAAQFDGMKALVGIWRPADATDSPLRIRFSLTAGGTVLVEEWTRNGRPHSLTLYHRDGAGLIATHYCPQGNQPRLTLLPTSQGRLLRFEYRDATDLDPENESHVTALAFDLSDPALLLRSESYRKRGVSAPSELRLVRVQ</sequence>
<dbReference type="AlphaFoldDB" id="A0A2P7QYR0"/>
<keyword evidence="1" id="KW-0732">Signal</keyword>
<evidence type="ECO:0000256" key="1">
    <source>
        <dbReference type="SAM" id="SignalP"/>
    </source>
</evidence>
<feature type="chain" id="PRO_5015154762" evidence="1">
    <location>
        <begin position="29"/>
        <end position="177"/>
    </location>
</feature>
<name>A0A2P7QYR0_9SPHN</name>
<protein>
    <submittedName>
        <fullName evidence="2">Uncharacterized protein</fullName>
    </submittedName>
</protein>
<dbReference type="EMBL" id="PXYI01000001">
    <property type="protein sequence ID" value="PSJ43100.1"/>
    <property type="molecule type" value="Genomic_DNA"/>
</dbReference>
<comment type="caution">
    <text evidence="2">The sequence shown here is derived from an EMBL/GenBank/DDBJ whole genome shotgun (WGS) entry which is preliminary data.</text>
</comment>
<feature type="signal peptide" evidence="1">
    <location>
        <begin position="1"/>
        <end position="28"/>
    </location>
</feature>
<proteinExistence type="predicted"/>